<protein>
    <recommendedName>
        <fullName evidence="5">HCP-like protein</fullName>
    </recommendedName>
</protein>
<dbReference type="InterPro" id="IPR006597">
    <property type="entry name" value="Sel1-like"/>
</dbReference>
<dbReference type="Pfam" id="PF08238">
    <property type="entry name" value="Sel1"/>
    <property type="match status" value="2"/>
</dbReference>
<accession>A0A4P9W081</accession>
<dbReference type="OrthoDB" id="2425131at2759"/>
<dbReference type="PANTHER" id="PTHR11102">
    <property type="entry name" value="SEL-1-LIKE PROTEIN"/>
    <property type="match status" value="1"/>
</dbReference>
<sequence>MSPPCPRCLSTLLLRGIPPRRVRALFPPPLRSPTTQHSRLLRPAPTRLAHSSNSDRPISSLFPALESDPEVEPSPNEPSAASTNTPGFDPGSIVIEGEGNVLEMPNTPRLEWNAHFLVSFTCPPADLFPPLEILNHLVDTKTVSISPDAQLEIARLARDSFWVSGPSLADLEERVLQVAANNIQDISTIGALLARHSPAGHPFAFRVLSIAAKHGDMNAEFTRAELLSKGFPGTTSDPVQALATLQSLADRNHGLAQYTLGMREFATDQAKGLDLVQRASVNGFPMAFTQLGYMHQKGVGVEVNHAKAYEYYERGHEGGVVEATFSLAAMCAEGTGTASGKPDPARAFELYMDAAHRGSGLRARLCRFDGEGGLCGRLSASPRPSASCN</sequence>
<evidence type="ECO:0008006" key="5">
    <source>
        <dbReference type="Google" id="ProtNLM"/>
    </source>
</evidence>
<dbReference type="GO" id="GO:0036503">
    <property type="term" value="P:ERAD pathway"/>
    <property type="evidence" value="ECO:0007669"/>
    <property type="project" value="TreeGrafter"/>
</dbReference>
<evidence type="ECO:0000256" key="1">
    <source>
        <dbReference type="ARBA" id="ARBA00038101"/>
    </source>
</evidence>
<dbReference type="EMBL" id="ML000526">
    <property type="protein sequence ID" value="RKO84078.1"/>
    <property type="molecule type" value="Genomic_DNA"/>
</dbReference>
<evidence type="ECO:0000313" key="4">
    <source>
        <dbReference type="Proteomes" id="UP000269721"/>
    </source>
</evidence>
<evidence type="ECO:0000313" key="3">
    <source>
        <dbReference type="EMBL" id="RKO84078.1"/>
    </source>
</evidence>
<dbReference type="InterPro" id="IPR011990">
    <property type="entry name" value="TPR-like_helical_dom_sf"/>
</dbReference>
<dbReference type="Proteomes" id="UP000269721">
    <property type="component" value="Unassembled WGS sequence"/>
</dbReference>
<dbReference type="GO" id="GO:0005789">
    <property type="term" value="C:endoplasmic reticulum membrane"/>
    <property type="evidence" value="ECO:0007669"/>
    <property type="project" value="TreeGrafter"/>
</dbReference>
<reference evidence="4" key="1">
    <citation type="journal article" date="2018" name="Nat. Microbiol.">
        <title>Leveraging single-cell genomics to expand the fungal tree of life.</title>
        <authorList>
            <person name="Ahrendt S.R."/>
            <person name="Quandt C.A."/>
            <person name="Ciobanu D."/>
            <person name="Clum A."/>
            <person name="Salamov A."/>
            <person name="Andreopoulos B."/>
            <person name="Cheng J.F."/>
            <person name="Woyke T."/>
            <person name="Pelin A."/>
            <person name="Henrissat B."/>
            <person name="Reynolds N.K."/>
            <person name="Benny G.L."/>
            <person name="Smith M.E."/>
            <person name="James T.Y."/>
            <person name="Grigoriev I.V."/>
        </authorList>
    </citation>
    <scope>NUCLEOTIDE SEQUENCE [LARGE SCALE GENOMIC DNA]</scope>
</reference>
<feature type="compositionally biased region" description="Polar residues" evidence="2">
    <location>
        <begin position="77"/>
        <end position="86"/>
    </location>
</feature>
<dbReference type="InterPro" id="IPR050767">
    <property type="entry name" value="Sel1_AlgK"/>
</dbReference>
<feature type="region of interest" description="Disordered" evidence="2">
    <location>
        <begin position="24"/>
        <end position="91"/>
    </location>
</feature>
<comment type="similarity">
    <text evidence="1">Belongs to the sel-1 family.</text>
</comment>
<dbReference type="AlphaFoldDB" id="A0A4P9W081"/>
<dbReference type="SUPFAM" id="SSF81901">
    <property type="entry name" value="HCP-like"/>
    <property type="match status" value="1"/>
</dbReference>
<evidence type="ECO:0000256" key="2">
    <source>
        <dbReference type="SAM" id="MobiDB-lite"/>
    </source>
</evidence>
<name>A0A4P9W081_9FUNG</name>
<dbReference type="Gene3D" id="1.25.40.10">
    <property type="entry name" value="Tetratricopeptide repeat domain"/>
    <property type="match status" value="1"/>
</dbReference>
<gene>
    <name evidence="3" type="ORF">BDK51DRAFT_38706</name>
</gene>
<proteinExistence type="inferred from homology"/>
<dbReference type="PANTHER" id="PTHR11102:SF147">
    <property type="entry name" value="SEL1L ADAPTOR SUBUNIT OF ERAD E3 UBIQUITIN LIGASE"/>
    <property type="match status" value="1"/>
</dbReference>
<organism evidence="3 4">
    <name type="scientific">Blyttiomyces helicus</name>
    <dbReference type="NCBI Taxonomy" id="388810"/>
    <lineage>
        <taxon>Eukaryota</taxon>
        <taxon>Fungi</taxon>
        <taxon>Fungi incertae sedis</taxon>
        <taxon>Chytridiomycota</taxon>
        <taxon>Chytridiomycota incertae sedis</taxon>
        <taxon>Chytridiomycetes</taxon>
        <taxon>Chytridiomycetes incertae sedis</taxon>
        <taxon>Blyttiomyces</taxon>
    </lineage>
</organism>
<keyword evidence="4" id="KW-1185">Reference proteome</keyword>
<dbReference type="SMART" id="SM00671">
    <property type="entry name" value="SEL1"/>
    <property type="match status" value="3"/>
</dbReference>